<dbReference type="PROSITE" id="PS50109">
    <property type="entry name" value="HIS_KIN"/>
    <property type="match status" value="1"/>
</dbReference>
<protein>
    <recommendedName>
        <fullName evidence="2">histidine kinase</fullName>
        <ecNumber evidence="2">2.7.13.3</ecNumber>
    </recommendedName>
</protein>
<dbReference type="InterPro" id="IPR003661">
    <property type="entry name" value="HisK_dim/P_dom"/>
</dbReference>
<dbReference type="PANTHER" id="PTHR43547:SF2">
    <property type="entry name" value="HYBRID SIGNAL TRANSDUCTION HISTIDINE KINASE C"/>
    <property type="match status" value="1"/>
</dbReference>
<evidence type="ECO:0000313" key="6">
    <source>
        <dbReference type="Proteomes" id="UP000235347"/>
    </source>
</evidence>
<evidence type="ECO:0000256" key="3">
    <source>
        <dbReference type="ARBA" id="ARBA00022553"/>
    </source>
</evidence>
<dbReference type="Pfam" id="PF02518">
    <property type="entry name" value="HATPase_c"/>
    <property type="match status" value="1"/>
</dbReference>
<reference evidence="5 6" key="1">
    <citation type="submission" date="2018-01" db="EMBL/GenBank/DDBJ databases">
        <title>Whole genome analyses suggest that Burkholderia sensu lato contains two further novel genera in the rhizoxinica-symbiotica group Mycetohabitans gen. nov., and Trinickia gen. nov.: implications for the evolution of diazotrophy and nodulation in the Burkholderiaceae.</title>
        <authorList>
            <person name="Estrada-de los Santos P."/>
            <person name="Palmer M."/>
            <person name="Chavez-Ramirez B."/>
            <person name="Beukes C."/>
            <person name="Steenkamp E.T."/>
            <person name="Hirsch A.M."/>
            <person name="Manyaka P."/>
            <person name="Maluk M."/>
            <person name="Lafos M."/>
            <person name="Crook M."/>
            <person name="Gross E."/>
            <person name="Simon M.F."/>
            <person name="Bueno dos Reis Junior F."/>
            <person name="Poole P.S."/>
            <person name="Venter S.N."/>
            <person name="James E.K."/>
        </authorList>
    </citation>
    <scope>NUCLEOTIDE SEQUENCE [LARGE SCALE GENOMIC DNA]</scope>
    <source>
        <strain evidence="5 6">GP25-8</strain>
    </source>
</reference>
<organism evidence="5 6">
    <name type="scientific">Trinickia soli</name>
    <dbReference type="NCBI Taxonomy" id="380675"/>
    <lineage>
        <taxon>Bacteria</taxon>
        <taxon>Pseudomonadati</taxon>
        <taxon>Pseudomonadota</taxon>
        <taxon>Betaproteobacteria</taxon>
        <taxon>Burkholderiales</taxon>
        <taxon>Burkholderiaceae</taxon>
        <taxon>Trinickia</taxon>
    </lineage>
</organism>
<dbReference type="Proteomes" id="UP000235347">
    <property type="component" value="Unassembled WGS sequence"/>
</dbReference>
<dbReference type="InterPro" id="IPR004358">
    <property type="entry name" value="Sig_transdc_His_kin-like_C"/>
</dbReference>
<dbReference type="Gene3D" id="1.10.287.130">
    <property type="match status" value="1"/>
</dbReference>
<dbReference type="InterPro" id="IPR003594">
    <property type="entry name" value="HATPase_dom"/>
</dbReference>
<dbReference type="CDD" id="cd00082">
    <property type="entry name" value="HisKA"/>
    <property type="match status" value="1"/>
</dbReference>
<comment type="catalytic activity">
    <reaction evidence="1">
        <text>ATP + protein L-histidine = ADP + protein N-phospho-L-histidine.</text>
        <dbReference type="EC" id="2.7.13.3"/>
    </reaction>
</comment>
<dbReference type="Pfam" id="PF14361">
    <property type="entry name" value="RsbRD_N"/>
    <property type="match status" value="1"/>
</dbReference>
<gene>
    <name evidence="5" type="ORF">C0Z19_08475</name>
</gene>
<dbReference type="CDD" id="cd00075">
    <property type="entry name" value="HATPase"/>
    <property type="match status" value="1"/>
</dbReference>
<dbReference type="InterPro" id="IPR025751">
    <property type="entry name" value="RsbRD_N_dom"/>
</dbReference>
<keyword evidence="5" id="KW-0808">Transferase</keyword>
<keyword evidence="3" id="KW-0597">Phosphoprotein</keyword>
<dbReference type="SMART" id="SM00387">
    <property type="entry name" value="HATPase_c"/>
    <property type="match status" value="1"/>
</dbReference>
<evidence type="ECO:0000259" key="4">
    <source>
        <dbReference type="PROSITE" id="PS50109"/>
    </source>
</evidence>
<dbReference type="AlphaFoldDB" id="A0A2N7WA13"/>
<comment type="caution">
    <text evidence="5">The sequence shown here is derived from an EMBL/GenBank/DDBJ whole genome shotgun (WGS) entry which is preliminary data.</text>
</comment>
<feature type="domain" description="Histidine kinase" evidence="4">
    <location>
        <begin position="158"/>
        <end position="372"/>
    </location>
</feature>
<dbReference type="SMART" id="SM00388">
    <property type="entry name" value="HisKA"/>
    <property type="match status" value="1"/>
</dbReference>
<dbReference type="PANTHER" id="PTHR43547">
    <property type="entry name" value="TWO-COMPONENT HISTIDINE KINASE"/>
    <property type="match status" value="1"/>
</dbReference>
<name>A0A2N7WA13_9BURK</name>
<dbReference type="InterPro" id="IPR005467">
    <property type="entry name" value="His_kinase_dom"/>
</dbReference>
<dbReference type="SUPFAM" id="SSF55874">
    <property type="entry name" value="ATPase domain of HSP90 chaperone/DNA topoisomerase II/histidine kinase"/>
    <property type="match status" value="1"/>
</dbReference>
<dbReference type="PRINTS" id="PR00344">
    <property type="entry name" value="BCTRLSENSOR"/>
</dbReference>
<dbReference type="EMBL" id="PNYB01000005">
    <property type="protein sequence ID" value="PMS26246.1"/>
    <property type="molecule type" value="Genomic_DNA"/>
</dbReference>
<keyword evidence="5" id="KW-0418">Kinase</keyword>
<dbReference type="InterPro" id="IPR036097">
    <property type="entry name" value="HisK_dim/P_sf"/>
</dbReference>
<evidence type="ECO:0000256" key="2">
    <source>
        <dbReference type="ARBA" id="ARBA00012438"/>
    </source>
</evidence>
<dbReference type="RefSeq" id="WP_102609341.1">
    <property type="nucleotide sequence ID" value="NZ_CADIKD010000008.1"/>
</dbReference>
<dbReference type="InterPro" id="IPR036890">
    <property type="entry name" value="HATPase_C_sf"/>
</dbReference>
<dbReference type="EC" id="2.7.13.3" evidence="2"/>
<proteinExistence type="predicted"/>
<evidence type="ECO:0000256" key="1">
    <source>
        <dbReference type="ARBA" id="ARBA00000085"/>
    </source>
</evidence>
<dbReference type="SUPFAM" id="SSF47384">
    <property type="entry name" value="Homodimeric domain of signal transducing histidine kinase"/>
    <property type="match status" value="1"/>
</dbReference>
<dbReference type="Pfam" id="PF00512">
    <property type="entry name" value="HisKA"/>
    <property type="match status" value="1"/>
</dbReference>
<accession>A0A2N7WA13</accession>
<evidence type="ECO:0000313" key="5">
    <source>
        <dbReference type="EMBL" id="PMS26246.1"/>
    </source>
</evidence>
<sequence length="375" mass="41156">MRLADFILRDMETILAHWEAFAGTLLPAAANMRSLALRDHAQQILEDIAQDLSTFETQEAQFEKSIGQAPKPEGALKTAAQTHALLRARSGFDINQLAAEYRALRASVLRLWMEACQREAPHLNDVIRFNEAIDQAIAESISSFSAQVDQARNLLLGMLGHDMRSPLQTIQMTASYLAALNAGEKISVAASRLIRSGARMQALLDDMLDFNRTQLGLGINVAPTEGDLAKHLTDELDLLRAVHPDRQIDLDVVGDCHGVWDGRRLQQLLGNLVLNAIKYGAPDAPVRVSVTADEAQVCLEVKNSGPAIERSTLGRIFDPLQRGPNQTERTADSSLGLGLYIAREIAKAHGGVIDARSDERETVFSVRLPRDKKST</sequence>
<dbReference type="Gene3D" id="3.30.565.10">
    <property type="entry name" value="Histidine kinase-like ATPase, C-terminal domain"/>
    <property type="match status" value="1"/>
</dbReference>
<dbReference type="GO" id="GO:0000155">
    <property type="term" value="F:phosphorelay sensor kinase activity"/>
    <property type="evidence" value="ECO:0007669"/>
    <property type="project" value="InterPro"/>
</dbReference>
<keyword evidence="6" id="KW-1185">Reference proteome</keyword>